<dbReference type="InterPro" id="IPR011060">
    <property type="entry name" value="RibuloseP-bd_barrel"/>
</dbReference>
<name>A0A517TEL9_9PLAN</name>
<evidence type="ECO:0000313" key="11">
    <source>
        <dbReference type="EMBL" id="QDT66814.1"/>
    </source>
</evidence>
<keyword evidence="6 9" id="KW-0822">Tryptophan biosynthesis</keyword>
<dbReference type="Proteomes" id="UP000319976">
    <property type="component" value="Chromosome"/>
</dbReference>
<keyword evidence="7 9" id="KW-0057">Aromatic amino acid biosynthesis</keyword>
<sequence length="304" mass="33476">MVHGKQKPLLSHRRDQSRCDVQSSGTHHIYVLRCRNLSRQFADLPIFLEFVPNCPIFGQMFLRTVQLVGTGEQVTICFEHMSKTESDSMWVKICGIKNSEVASQLAKLPIDALGLNFFEKSTRCVDVPTAAEIVSLLPPSILPVGLFVNHKVDFVIDTAQELSLPIIQLHGDESPVELSDIHSALPDTHIVRAFRLGSDGFAPLERYLEECDALGCTPWACLIDAAVPGQYGGTGQTVSWDRVRDEYRDDWPHMILAGGLTPDNIREAISTAAPWGVDVAGGVESAPGVKDIDRASQFVRNARS</sequence>
<dbReference type="OrthoDB" id="9786954at2"/>
<comment type="pathway">
    <text evidence="2 9">Amino-acid biosynthesis; L-tryptophan biosynthesis; L-tryptophan from chorismate: step 3/5.</text>
</comment>
<evidence type="ECO:0000256" key="9">
    <source>
        <dbReference type="HAMAP-Rule" id="MF_00135"/>
    </source>
</evidence>
<evidence type="ECO:0000256" key="4">
    <source>
        <dbReference type="ARBA" id="ARBA00022272"/>
    </source>
</evidence>
<dbReference type="HAMAP" id="MF_00135">
    <property type="entry name" value="PRAI"/>
    <property type="match status" value="1"/>
</dbReference>
<evidence type="ECO:0000256" key="8">
    <source>
        <dbReference type="ARBA" id="ARBA00023235"/>
    </source>
</evidence>
<organism evidence="11 12">
    <name type="scientific">Calycomorphotria hydatis</name>
    <dbReference type="NCBI Taxonomy" id="2528027"/>
    <lineage>
        <taxon>Bacteria</taxon>
        <taxon>Pseudomonadati</taxon>
        <taxon>Planctomycetota</taxon>
        <taxon>Planctomycetia</taxon>
        <taxon>Planctomycetales</taxon>
        <taxon>Planctomycetaceae</taxon>
        <taxon>Calycomorphotria</taxon>
    </lineage>
</organism>
<evidence type="ECO:0000313" key="12">
    <source>
        <dbReference type="Proteomes" id="UP000319976"/>
    </source>
</evidence>
<dbReference type="Gene3D" id="3.20.20.70">
    <property type="entry name" value="Aldolase class I"/>
    <property type="match status" value="1"/>
</dbReference>
<evidence type="ECO:0000256" key="1">
    <source>
        <dbReference type="ARBA" id="ARBA00001164"/>
    </source>
</evidence>
<dbReference type="Pfam" id="PF00697">
    <property type="entry name" value="PRAI"/>
    <property type="match status" value="1"/>
</dbReference>
<dbReference type="SUPFAM" id="SSF51366">
    <property type="entry name" value="Ribulose-phoshate binding barrel"/>
    <property type="match status" value="1"/>
</dbReference>
<dbReference type="GO" id="GO:0004640">
    <property type="term" value="F:phosphoribosylanthranilate isomerase activity"/>
    <property type="evidence" value="ECO:0007669"/>
    <property type="project" value="UniProtKB-UniRule"/>
</dbReference>
<dbReference type="KEGG" id="chya:V22_40860"/>
<evidence type="ECO:0000256" key="3">
    <source>
        <dbReference type="ARBA" id="ARBA00012572"/>
    </source>
</evidence>
<dbReference type="InterPro" id="IPR013785">
    <property type="entry name" value="Aldolase_TIM"/>
</dbReference>
<dbReference type="GO" id="GO:0000162">
    <property type="term" value="P:L-tryptophan biosynthetic process"/>
    <property type="evidence" value="ECO:0007669"/>
    <property type="project" value="UniProtKB-UniRule"/>
</dbReference>
<dbReference type="EMBL" id="CP036316">
    <property type="protein sequence ID" value="QDT66814.1"/>
    <property type="molecule type" value="Genomic_DNA"/>
</dbReference>
<protein>
    <recommendedName>
        <fullName evidence="4 9">N-(5'-phosphoribosyl)anthranilate isomerase</fullName>
        <shortName evidence="9">PRAI</shortName>
        <ecNumber evidence="3 9">5.3.1.24</ecNumber>
    </recommendedName>
</protein>
<dbReference type="EC" id="5.3.1.24" evidence="3 9"/>
<keyword evidence="8 9" id="KW-0413">Isomerase</keyword>
<comment type="similarity">
    <text evidence="9">Belongs to the TrpF family.</text>
</comment>
<evidence type="ECO:0000259" key="10">
    <source>
        <dbReference type="Pfam" id="PF00697"/>
    </source>
</evidence>
<gene>
    <name evidence="9 11" type="primary">trpF</name>
    <name evidence="11" type="ORF">V22_40860</name>
</gene>
<dbReference type="AlphaFoldDB" id="A0A517TEL9"/>
<dbReference type="PANTHER" id="PTHR42894">
    <property type="entry name" value="N-(5'-PHOSPHORIBOSYL)ANTHRANILATE ISOMERASE"/>
    <property type="match status" value="1"/>
</dbReference>
<reference evidence="11 12" key="1">
    <citation type="submission" date="2019-02" db="EMBL/GenBank/DDBJ databases">
        <title>Deep-cultivation of Planctomycetes and their phenomic and genomic characterization uncovers novel biology.</title>
        <authorList>
            <person name="Wiegand S."/>
            <person name="Jogler M."/>
            <person name="Boedeker C."/>
            <person name="Pinto D."/>
            <person name="Vollmers J."/>
            <person name="Rivas-Marin E."/>
            <person name="Kohn T."/>
            <person name="Peeters S.H."/>
            <person name="Heuer A."/>
            <person name="Rast P."/>
            <person name="Oberbeckmann S."/>
            <person name="Bunk B."/>
            <person name="Jeske O."/>
            <person name="Meyerdierks A."/>
            <person name="Storesund J.E."/>
            <person name="Kallscheuer N."/>
            <person name="Luecker S."/>
            <person name="Lage O.M."/>
            <person name="Pohl T."/>
            <person name="Merkel B.J."/>
            <person name="Hornburger P."/>
            <person name="Mueller R.-W."/>
            <person name="Bruemmer F."/>
            <person name="Labrenz M."/>
            <person name="Spormann A.M."/>
            <person name="Op den Camp H."/>
            <person name="Overmann J."/>
            <person name="Amann R."/>
            <person name="Jetten M.S.M."/>
            <person name="Mascher T."/>
            <person name="Medema M.H."/>
            <person name="Devos D.P."/>
            <person name="Kaster A.-K."/>
            <person name="Ovreas L."/>
            <person name="Rohde M."/>
            <person name="Galperin M.Y."/>
            <person name="Jogler C."/>
        </authorList>
    </citation>
    <scope>NUCLEOTIDE SEQUENCE [LARGE SCALE GENOMIC DNA]</scope>
    <source>
        <strain evidence="11 12">V22</strain>
    </source>
</reference>
<feature type="domain" description="N-(5'phosphoribosyl) anthranilate isomerase (PRAI)" evidence="10">
    <location>
        <begin position="91"/>
        <end position="300"/>
    </location>
</feature>
<evidence type="ECO:0000256" key="7">
    <source>
        <dbReference type="ARBA" id="ARBA00023141"/>
    </source>
</evidence>
<dbReference type="PANTHER" id="PTHR42894:SF1">
    <property type="entry name" value="N-(5'-PHOSPHORIBOSYL)ANTHRANILATE ISOMERASE"/>
    <property type="match status" value="1"/>
</dbReference>
<evidence type="ECO:0000256" key="6">
    <source>
        <dbReference type="ARBA" id="ARBA00022822"/>
    </source>
</evidence>
<comment type="catalytic activity">
    <reaction evidence="1 9">
        <text>N-(5-phospho-beta-D-ribosyl)anthranilate = 1-(2-carboxyphenylamino)-1-deoxy-D-ribulose 5-phosphate</text>
        <dbReference type="Rhea" id="RHEA:21540"/>
        <dbReference type="ChEBI" id="CHEBI:18277"/>
        <dbReference type="ChEBI" id="CHEBI:58613"/>
        <dbReference type="EC" id="5.3.1.24"/>
    </reaction>
</comment>
<keyword evidence="5 9" id="KW-0028">Amino-acid biosynthesis</keyword>
<accession>A0A517TEL9</accession>
<dbReference type="InterPro" id="IPR001240">
    <property type="entry name" value="PRAI_dom"/>
</dbReference>
<proteinExistence type="inferred from homology"/>
<evidence type="ECO:0000256" key="2">
    <source>
        <dbReference type="ARBA" id="ARBA00004664"/>
    </source>
</evidence>
<dbReference type="InterPro" id="IPR044643">
    <property type="entry name" value="TrpF_fam"/>
</dbReference>
<keyword evidence="12" id="KW-1185">Reference proteome</keyword>
<evidence type="ECO:0000256" key="5">
    <source>
        <dbReference type="ARBA" id="ARBA00022605"/>
    </source>
</evidence>
<dbReference type="UniPathway" id="UPA00035">
    <property type="reaction ID" value="UER00042"/>
</dbReference>
<dbReference type="CDD" id="cd00405">
    <property type="entry name" value="PRAI"/>
    <property type="match status" value="1"/>
</dbReference>